<dbReference type="Proteomes" id="UP001549145">
    <property type="component" value="Unassembled WGS sequence"/>
</dbReference>
<proteinExistence type="predicted"/>
<gene>
    <name evidence="1" type="ORF">ABID43_003321</name>
</gene>
<evidence type="ECO:0000313" key="2">
    <source>
        <dbReference type="Proteomes" id="UP001549145"/>
    </source>
</evidence>
<keyword evidence="2" id="KW-1185">Reference proteome</keyword>
<protein>
    <submittedName>
        <fullName evidence="1">Uncharacterized protein</fullName>
    </submittedName>
</protein>
<dbReference type="EMBL" id="JBEPMM010000009">
    <property type="protein sequence ID" value="MET3693770.1"/>
    <property type="molecule type" value="Genomic_DNA"/>
</dbReference>
<reference evidence="1 2" key="1">
    <citation type="submission" date="2024-06" db="EMBL/GenBank/DDBJ databases">
        <title>Genomic Encyclopedia of Type Strains, Phase IV (KMG-IV): sequencing the most valuable type-strain genomes for metagenomic binning, comparative biology and taxonomic classification.</title>
        <authorList>
            <person name="Goeker M."/>
        </authorList>
    </citation>
    <scope>NUCLEOTIDE SEQUENCE [LARGE SCALE GENOMIC DNA]</scope>
    <source>
        <strain evidence="1 2">DSM 21331</strain>
    </source>
</reference>
<evidence type="ECO:0000313" key="1">
    <source>
        <dbReference type="EMBL" id="MET3693770.1"/>
    </source>
</evidence>
<name>A0ABV2LAD7_9HYPH</name>
<sequence>MIGPAEIEDMRLDLVAFHEQARLYDAALAPLHRHWARRGGTSVGNVTRICDLAFARAADRPFSDWKAVASEAACEAGYGILWDGDEVTAIQTHPGRLLS</sequence>
<organism evidence="1 2">
    <name type="scientific">Methylobacterium goesingense</name>
    <dbReference type="NCBI Taxonomy" id="243690"/>
    <lineage>
        <taxon>Bacteria</taxon>
        <taxon>Pseudomonadati</taxon>
        <taxon>Pseudomonadota</taxon>
        <taxon>Alphaproteobacteria</taxon>
        <taxon>Hyphomicrobiales</taxon>
        <taxon>Methylobacteriaceae</taxon>
        <taxon>Methylobacterium</taxon>
    </lineage>
</organism>
<accession>A0ABV2LAD7</accession>
<dbReference type="RefSeq" id="WP_238282025.1">
    <property type="nucleotide sequence ID" value="NZ_BPQL01000147.1"/>
</dbReference>
<comment type="caution">
    <text evidence="1">The sequence shown here is derived from an EMBL/GenBank/DDBJ whole genome shotgun (WGS) entry which is preliminary data.</text>
</comment>